<feature type="transmembrane region" description="Helical" evidence="2">
    <location>
        <begin position="57"/>
        <end position="79"/>
    </location>
</feature>
<feature type="transmembrane region" description="Helical" evidence="2">
    <location>
        <begin position="131"/>
        <end position="149"/>
    </location>
</feature>
<evidence type="ECO:0000313" key="4">
    <source>
        <dbReference type="Proteomes" id="UP001332243"/>
    </source>
</evidence>
<feature type="transmembrane region" description="Helical" evidence="2">
    <location>
        <begin position="99"/>
        <end position="124"/>
    </location>
</feature>
<keyword evidence="2" id="KW-0812">Transmembrane</keyword>
<comment type="caution">
    <text evidence="3">The sequence shown here is derived from an EMBL/GenBank/DDBJ whole genome shotgun (WGS) entry which is preliminary data.</text>
</comment>
<sequence>MFLILGPTLNLLATFFWESDSQGSTAGTLSALSVACWLIGLLGLYDRLRATAPRYVAVAVPLTVFATLGGISFGVQSVHEALFDVSHARAVELLDQHQFAATTLFWTAGPLFPLVLFALGAVLARLRAAPLPVAALLCLGALAFPLSRITREASIAHVADLLLLLPFLYLGVRALRERARPTSPAVDGDVAAQPPAPVAGGGGRAG</sequence>
<keyword evidence="2" id="KW-0472">Membrane</keyword>
<feature type="region of interest" description="Disordered" evidence="1">
    <location>
        <begin position="184"/>
        <end position="206"/>
    </location>
</feature>
<evidence type="ECO:0000256" key="2">
    <source>
        <dbReference type="SAM" id="Phobius"/>
    </source>
</evidence>
<dbReference type="RefSeq" id="WP_331218378.1">
    <property type="nucleotide sequence ID" value="NZ_JAZGQK010000038.1"/>
</dbReference>
<name>A0ABU7S459_9ACTN</name>
<evidence type="ECO:0000256" key="1">
    <source>
        <dbReference type="SAM" id="MobiDB-lite"/>
    </source>
</evidence>
<proteinExistence type="predicted"/>
<protein>
    <submittedName>
        <fullName evidence="3">Uncharacterized protein</fullName>
    </submittedName>
</protein>
<keyword evidence="4" id="KW-1185">Reference proteome</keyword>
<feature type="transmembrane region" description="Helical" evidence="2">
    <location>
        <begin position="26"/>
        <end position="45"/>
    </location>
</feature>
<reference evidence="3 4" key="1">
    <citation type="submission" date="2024-01" db="EMBL/GenBank/DDBJ databases">
        <title>Genome insights into Plantactinospora sonchi sp. nov.</title>
        <authorList>
            <person name="Wang L."/>
        </authorList>
    </citation>
    <scope>NUCLEOTIDE SEQUENCE [LARGE SCALE GENOMIC DNA]</scope>
    <source>
        <strain evidence="3 4">NEAU-QY2</strain>
    </source>
</reference>
<dbReference type="Proteomes" id="UP001332243">
    <property type="component" value="Unassembled WGS sequence"/>
</dbReference>
<gene>
    <name evidence="3" type="ORF">V1633_33880</name>
</gene>
<keyword evidence="2" id="KW-1133">Transmembrane helix</keyword>
<evidence type="ECO:0000313" key="3">
    <source>
        <dbReference type="EMBL" id="MEE6263479.1"/>
    </source>
</evidence>
<dbReference type="EMBL" id="JAZGQK010000038">
    <property type="protein sequence ID" value="MEE6263479.1"/>
    <property type="molecule type" value="Genomic_DNA"/>
</dbReference>
<feature type="compositionally biased region" description="Low complexity" evidence="1">
    <location>
        <begin position="184"/>
        <end position="193"/>
    </location>
</feature>
<accession>A0ABU7S459</accession>
<organism evidence="3 4">
    <name type="scientific">Plantactinospora sonchi</name>
    <dbReference type="NCBI Taxonomy" id="1544735"/>
    <lineage>
        <taxon>Bacteria</taxon>
        <taxon>Bacillati</taxon>
        <taxon>Actinomycetota</taxon>
        <taxon>Actinomycetes</taxon>
        <taxon>Micromonosporales</taxon>
        <taxon>Micromonosporaceae</taxon>
        <taxon>Plantactinospora</taxon>
    </lineage>
</organism>
<feature type="transmembrane region" description="Helical" evidence="2">
    <location>
        <begin position="155"/>
        <end position="172"/>
    </location>
</feature>